<evidence type="ECO:0000313" key="4">
    <source>
        <dbReference type="Proteomes" id="UP000029385"/>
    </source>
</evidence>
<dbReference type="STRING" id="1121015.GCA_000420545_01359"/>
<dbReference type="InterPro" id="IPR052529">
    <property type="entry name" value="Bact_Transport_Assoc"/>
</dbReference>
<feature type="transmembrane region" description="Helical" evidence="1">
    <location>
        <begin position="295"/>
        <end position="325"/>
    </location>
</feature>
<dbReference type="Pfam" id="PF04235">
    <property type="entry name" value="DUF418"/>
    <property type="match status" value="1"/>
</dbReference>
<feature type="transmembrane region" description="Helical" evidence="1">
    <location>
        <begin position="50"/>
        <end position="73"/>
    </location>
</feature>
<feature type="transmembrane region" description="Helical" evidence="1">
    <location>
        <begin position="119"/>
        <end position="138"/>
    </location>
</feature>
<feature type="transmembrane region" description="Helical" evidence="1">
    <location>
        <begin position="159"/>
        <end position="181"/>
    </location>
</feature>
<dbReference type="PATRIC" id="fig|1121015.4.peg.409"/>
<dbReference type="EMBL" id="AVCI01000001">
    <property type="protein sequence ID" value="KFN44824.1"/>
    <property type="molecule type" value="Genomic_DNA"/>
</dbReference>
<keyword evidence="1" id="KW-0812">Transmembrane</keyword>
<keyword evidence="1" id="KW-0472">Membrane</keyword>
<feature type="domain" description="DUF418" evidence="2">
    <location>
        <begin position="249"/>
        <end position="413"/>
    </location>
</feature>
<keyword evidence="1" id="KW-1133">Transmembrane helix</keyword>
<evidence type="ECO:0000259" key="2">
    <source>
        <dbReference type="Pfam" id="PF04235"/>
    </source>
</evidence>
<evidence type="ECO:0000313" key="3">
    <source>
        <dbReference type="EMBL" id="KFN44824.1"/>
    </source>
</evidence>
<feature type="transmembrane region" description="Helical" evidence="1">
    <location>
        <begin position="271"/>
        <end position="289"/>
    </location>
</feature>
<evidence type="ECO:0000256" key="1">
    <source>
        <dbReference type="SAM" id="Phobius"/>
    </source>
</evidence>
<proteinExistence type="predicted"/>
<gene>
    <name evidence="3" type="ORF">N789_02070</name>
</gene>
<sequence length="424" mass="46552">MTGADRIDAMDVVRGFALLGIFLMNVEFFSRPLQDIGRAGIDPTMHGLDYAADAFVYFFVQCKFWTLFSTLFGMGFAVMIERASRAGRAFVPAYLRRSLGLLLIGSVHALLIWSGDILVSYAIGAFALLVLRSLRHAFLRWRHGGAEPEPMPAARLARWGLGLYTFPLLMMLVFGTLGSLAPADPAAVAERGKQIAEHAQMREQAQLAYSQGSYADAVGQRVIDTVEQLGTLPFFLFLLLGVFLIGAALIRSGVVSRPENHLPALRRFRNIGLPLGFALMAISISQGTVLEVPQFGLSAAVMMVCYLTSGLMLALAYGATLVLALQGPAGDGLRAWLAPAGRMALTNYLTQSVLGTLLFLHYGLGLWGQVGRAGQVGLVLAIYALQLVFSRWWLSRFKYGPMEWLWRAITYWQWPALRREVAVA</sequence>
<dbReference type="InterPro" id="IPR007349">
    <property type="entry name" value="DUF418"/>
</dbReference>
<feature type="transmembrane region" description="Helical" evidence="1">
    <location>
        <begin position="12"/>
        <end position="30"/>
    </location>
</feature>
<protein>
    <recommendedName>
        <fullName evidence="2">DUF418 domain-containing protein</fullName>
    </recommendedName>
</protein>
<dbReference type="AlphaFoldDB" id="A0A091B1N3"/>
<comment type="caution">
    <text evidence="3">The sequence shown here is derived from an EMBL/GenBank/DDBJ whole genome shotgun (WGS) entry which is preliminary data.</text>
</comment>
<organism evidence="3 4">
    <name type="scientific">Arenimonas oryziterrae DSM 21050 = YC6267</name>
    <dbReference type="NCBI Taxonomy" id="1121015"/>
    <lineage>
        <taxon>Bacteria</taxon>
        <taxon>Pseudomonadati</taxon>
        <taxon>Pseudomonadota</taxon>
        <taxon>Gammaproteobacteria</taxon>
        <taxon>Lysobacterales</taxon>
        <taxon>Lysobacteraceae</taxon>
        <taxon>Arenimonas</taxon>
    </lineage>
</organism>
<feature type="transmembrane region" description="Helical" evidence="1">
    <location>
        <begin position="232"/>
        <end position="250"/>
    </location>
</feature>
<reference evidence="3 4" key="1">
    <citation type="submission" date="2013-09" db="EMBL/GenBank/DDBJ databases">
        <title>Genome sequencing of Arenimonas oryziterrae.</title>
        <authorList>
            <person name="Chen F."/>
            <person name="Wang G."/>
        </authorList>
    </citation>
    <scope>NUCLEOTIDE SEQUENCE [LARGE SCALE GENOMIC DNA]</scope>
    <source>
        <strain evidence="3 4">YC6267</strain>
    </source>
</reference>
<feature type="transmembrane region" description="Helical" evidence="1">
    <location>
        <begin position="376"/>
        <end position="394"/>
    </location>
</feature>
<accession>A0A091B1N3</accession>
<keyword evidence="4" id="KW-1185">Reference proteome</keyword>
<dbReference type="PANTHER" id="PTHR30590:SF2">
    <property type="entry name" value="INNER MEMBRANE PROTEIN"/>
    <property type="match status" value="1"/>
</dbReference>
<name>A0A091B1N3_9GAMM</name>
<dbReference type="Proteomes" id="UP000029385">
    <property type="component" value="Unassembled WGS sequence"/>
</dbReference>
<dbReference type="PANTHER" id="PTHR30590">
    <property type="entry name" value="INNER MEMBRANE PROTEIN"/>
    <property type="match status" value="1"/>
</dbReference>
<feature type="transmembrane region" description="Helical" evidence="1">
    <location>
        <begin position="94"/>
        <end position="113"/>
    </location>
</feature>
<dbReference type="eggNOG" id="COG2311">
    <property type="taxonomic scope" value="Bacteria"/>
</dbReference>
<feature type="transmembrane region" description="Helical" evidence="1">
    <location>
        <begin position="345"/>
        <end position="364"/>
    </location>
</feature>